<dbReference type="PANTHER" id="PTHR43101">
    <property type="entry name" value="BETA-FRUCTOSIDASE"/>
    <property type="match status" value="1"/>
</dbReference>
<evidence type="ECO:0000256" key="1">
    <source>
        <dbReference type="ARBA" id="ARBA00009902"/>
    </source>
</evidence>
<comment type="similarity">
    <text evidence="1 5">Belongs to the glycosyl hydrolase 32 family.</text>
</comment>
<sequence>MKYQSKLPQRTYATTLEEQLEELETDELMLRYGASRQRLSSDRYRPVYHYVNPEGPTNDPNGFCVWQGRYHLFYQQYPPEDKRQHWGHAVSEDLVYWKDLPTAIYPGIEDRCYSGSALTEDDRVLACYHGTKAGIMIAESSDPLLLNWEKIPGCPVIPEKEAATAGDGDPYKFAGSCLWKGKKGYYSVTGSCSGERYVDAAPTPHLFFSDDLRNWTYRGLFMEGDIFTTAGEDCAVPYFWPFGDKHILIFCSHQQGSQSLLGNWDEEEGVFRPFAHDRFCFGAVNNGATTAPTAIPDGNGGILVIHVLNHGLNTDGWNGMMSLPTRLSMGPPGNAILYEPVTALEKLRADHQHIDETALPANTDITLEGIAGNSMEIIARIDPKESREVCLEVLRSPEGEETTSIRYLQNGGPIKGSPGTWYDAIVIDTCRASLHPQVLARPPEKANFKLEDEEMLELRIFVDTSIIEVFANNRRYMAVRVYPYRDDSLGVRMRSQGSDSVLLSLDAWRMKSIWKKEL</sequence>
<dbReference type="InterPro" id="IPR023296">
    <property type="entry name" value="Glyco_hydro_beta-prop_sf"/>
</dbReference>
<dbReference type="Proteomes" id="UP000247465">
    <property type="component" value="Chromosome"/>
</dbReference>
<evidence type="ECO:0000256" key="3">
    <source>
        <dbReference type="ARBA" id="ARBA00022801"/>
    </source>
</evidence>
<dbReference type="GO" id="GO:0004564">
    <property type="term" value="F:beta-fructofuranosidase activity"/>
    <property type="evidence" value="ECO:0007669"/>
    <property type="project" value="UniProtKB-EC"/>
</dbReference>
<dbReference type="Pfam" id="PF00251">
    <property type="entry name" value="Glyco_hydro_32N"/>
    <property type="match status" value="1"/>
</dbReference>
<dbReference type="CDD" id="cd08996">
    <property type="entry name" value="GH32_FFase"/>
    <property type="match status" value="1"/>
</dbReference>
<dbReference type="EC" id="3.2.1.26" evidence="2"/>
<dbReference type="InterPro" id="IPR013148">
    <property type="entry name" value="Glyco_hydro_32_N"/>
</dbReference>
<keyword evidence="4 5" id="KW-0326">Glycosidase</keyword>
<dbReference type="AlphaFoldDB" id="A0A2Z4AE67"/>
<name>A0A2Z4AE67_9BACT</name>
<evidence type="ECO:0000259" key="6">
    <source>
        <dbReference type="Pfam" id="PF00251"/>
    </source>
</evidence>
<dbReference type="KEGG" id="mtar:DF168_01846"/>
<dbReference type="PANTHER" id="PTHR43101:SF1">
    <property type="entry name" value="BETA-FRUCTOSIDASE"/>
    <property type="match status" value="1"/>
</dbReference>
<dbReference type="SUPFAM" id="SSF49899">
    <property type="entry name" value="Concanavalin A-like lectins/glucanases"/>
    <property type="match status" value="1"/>
</dbReference>
<reference evidence="8 9" key="1">
    <citation type="submission" date="2018-06" db="EMBL/GenBank/DDBJ databases">
        <title>Draft Genome Sequence of a Novel Marine Bacterium Related to the Verrucomicrobia.</title>
        <authorList>
            <person name="Vosseberg J."/>
            <person name="Martijn J."/>
            <person name="Ettema T.J.G."/>
        </authorList>
    </citation>
    <scope>NUCLEOTIDE SEQUENCE [LARGE SCALE GENOMIC DNA]</scope>
    <source>
        <strain evidence="8">TARA_B100001123</strain>
    </source>
</reference>
<evidence type="ECO:0000256" key="4">
    <source>
        <dbReference type="ARBA" id="ARBA00023295"/>
    </source>
</evidence>
<keyword evidence="3 5" id="KW-0378">Hydrolase</keyword>
<evidence type="ECO:0000256" key="2">
    <source>
        <dbReference type="ARBA" id="ARBA00012758"/>
    </source>
</evidence>
<dbReference type="SUPFAM" id="SSF75005">
    <property type="entry name" value="Arabinanase/levansucrase/invertase"/>
    <property type="match status" value="1"/>
</dbReference>
<protein>
    <recommendedName>
        <fullName evidence="2">beta-fructofuranosidase</fullName>
        <ecNumber evidence="2">3.2.1.26</ecNumber>
    </recommendedName>
</protein>
<feature type="domain" description="Glycosyl hydrolase family 32 C-terminal" evidence="7">
    <location>
        <begin position="344"/>
        <end position="508"/>
    </location>
</feature>
<evidence type="ECO:0000313" key="8">
    <source>
        <dbReference type="EMBL" id="AWT60629.1"/>
    </source>
</evidence>
<dbReference type="InterPro" id="IPR013320">
    <property type="entry name" value="ConA-like_dom_sf"/>
</dbReference>
<organism evidence="8 9">
    <name type="scientific">Candidatus Moanibacter tarae</name>
    <dbReference type="NCBI Taxonomy" id="2200854"/>
    <lineage>
        <taxon>Bacteria</taxon>
        <taxon>Pseudomonadati</taxon>
        <taxon>Verrucomicrobiota</taxon>
        <taxon>Opitutia</taxon>
        <taxon>Puniceicoccales</taxon>
        <taxon>Puniceicoccales incertae sedis</taxon>
        <taxon>Candidatus Moanibacter</taxon>
    </lineage>
</organism>
<dbReference type="Pfam" id="PF08244">
    <property type="entry name" value="Glyco_hydro_32C"/>
    <property type="match status" value="1"/>
</dbReference>
<evidence type="ECO:0000256" key="5">
    <source>
        <dbReference type="RuleBase" id="RU362110"/>
    </source>
</evidence>
<gene>
    <name evidence="8" type="primary">bfrA_2</name>
    <name evidence="8" type="ORF">DF168_01846</name>
</gene>
<evidence type="ECO:0000259" key="7">
    <source>
        <dbReference type="Pfam" id="PF08244"/>
    </source>
</evidence>
<dbReference type="InterPro" id="IPR051214">
    <property type="entry name" value="GH32_Enzymes"/>
</dbReference>
<dbReference type="Gene3D" id="2.60.120.560">
    <property type="entry name" value="Exo-inulinase, domain 1"/>
    <property type="match status" value="1"/>
</dbReference>
<dbReference type="InterPro" id="IPR001362">
    <property type="entry name" value="Glyco_hydro_32"/>
</dbReference>
<dbReference type="SMART" id="SM00640">
    <property type="entry name" value="Glyco_32"/>
    <property type="match status" value="1"/>
</dbReference>
<dbReference type="InterPro" id="IPR013189">
    <property type="entry name" value="Glyco_hydro_32_C"/>
</dbReference>
<dbReference type="Gene3D" id="2.115.10.20">
    <property type="entry name" value="Glycosyl hydrolase domain, family 43"/>
    <property type="match status" value="1"/>
</dbReference>
<accession>A0A2Z4AE67</accession>
<dbReference type="EMBL" id="CP029803">
    <property type="protein sequence ID" value="AWT60629.1"/>
    <property type="molecule type" value="Genomic_DNA"/>
</dbReference>
<proteinExistence type="inferred from homology"/>
<feature type="domain" description="Glycosyl hydrolase family 32 N-terminal" evidence="6">
    <location>
        <begin position="49"/>
        <end position="334"/>
    </location>
</feature>
<dbReference type="GO" id="GO:0005975">
    <property type="term" value="P:carbohydrate metabolic process"/>
    <property type="evidence" value="ECO:0007669"/>
    <property type="project" value="InterPro"/>
</dbReference>
<evidence type="ECO:0000313" key="9">
    <source>
        <dbReference type="Proteomes" id="UP000247465"/>
    </source>
</evidence>